<feature type="compositionally biased region" description="Basic and acidic residues" evidence="1">
    <location>
        <begin position="166"/>
        <end position="178"/>
    </location>
</feature>
<evidence type="ECO:0000313" key="3">
    <source>
        <dbReference type="Proteomes" id="UP001620408"/>
    </source>
</evidence>
<keyword evidence="3" id="KW-1185">Reference proteome</keyword>
<protein>
    <submittedName>
        <fullName evidence="2">Uncharacterized protein</fullName>
    </submittedName>
</protein>
<accession>A0ABW8K9Y6</accession>
<proteinExistence type="predicted"/>
<comment type="caution">
    <text evidence="2">The sequence shown here is derived from an EMBL/GenBank/DDBJ whole genome shotgun (WGS) entry which is preliminary data.</text>
</comment>
<reference evidence="2 3" key="1">
    <citation type="submission" date="2020-10" db="EMBL/GenBank/DDBJ databases">
        <title>Phylogeny of dyella-like bacteria.</title>
        <authorList>
            <person name="Fu J."/>
        </authorList>
    </citation>
    <scope>NUCLEOTIDE SEQUENCE [LARGE SCALE GENOMIC DNA]</scope>
    <source>
        <strain evidence="2 3">BB4</strain>
    </source>
</reference>
<gene>
    <name evidence="2" type="ORF">ISS97_20710</name>
</gene>
<evidence type="ECO:0000256" key="1">
    <source>
        <dbReference type="SAM" id="MobiDB-lite"/>
    </source>
</evidence>
<feature type="region of interest" description="Disordered" evidence="1">
    <location>
        <begin position="1"/>
        <end position="22"/>
    </location>
</feature>
<name>A0ABW8K9Y6_9GAMM</name>
<feature type="compositionally biased region" description="Low complexity" evidence="1">
    <location>
        <begin position="10"/>
        <end position="20"/>
    </location>
</feature>
<sequence>MKLLNFPHMQSSPSQSAAQKSRTRRVALATGVWVALACPLLATCARRPDDGGRASLSVPEETRPAMKQQAAATEAPEYPIASAASMSAEHTGTSMPGAGHAVRKAIKRETSGGAIMGHDAATPLIDTATAENGEASGAPDLSSDHPATPGAGLGIAPTTPPGSDGQPHEAPETESDKLDNPEWYVTALSLARYALWGLLLLLLTALLIHKAKRQQTRPIRHPRETPLILATLDEESPKQAHGLLPPARIDSPSYQPPSGLSWSLTQPAYNAWEGWHFSNQVDVTPRMSAPLPVPVYAEESAPAWNAPEVFEPPITVTEAEDRGAAPSEPSAPEVIADPTPMTDIQIEDAAPPAFLDQLEQIATITGEPLPAFFVELDSPLPVLVFSAPPTESLLDQLETLTLEAMQGREPSAAWLLVQLLIQRITQASKTELNALYTQASALVRRGAADAGDGNRARWLARSIDLELAHLARQKGATRLLSLRTTQARHAADTEAGEGPVLRAWIDVLLYWAHCQMGDGALDKYAEAEVICQRLRGIPEYANDAQRLHAKLLVQRASVEQGGVRANSLASAQSLIDELFAREPTAETALAVATTALARGQVLPPEPAKEAYSHALMHAFLADSHPRWRADSLQCRLAIQLAYESLPDMPVQGRVALDLTSRLEAMPAAQAETLHHMAQTYLRHADFARACQLCTEAWRSGTPASALMDTWQEASRQWAAALPQSTQDKTWQASERLRRNAAHGH</sequence>
<dbReference type="Proteomes" id="UP001620408">
    <property type="component" value="Unassembled WGS sequence"/>
</dbReference>
<organism evidence="2 3">
    <name type="scientific">Dyella koreensis</name>
    <dbReference type="NCBI Taxonomy" id="311235"/>
    <lineage>
        <taxon>Bacteria</taxon>
        <taxon>Pseudomonadati</taxon>
        <taxon>Pseudomonadota</taxon>
        <taxon>Gammaproteobacteria</taxon>
        <taxon>Lysobacterales</taxon>
        <taxon>Rhodanobacteraceae</taxon>
        <taxon>Dyella</taxon>
    </lineage>
</organism>
<feature type="region of interest" description="Disordered" evidence="1">
    <location>
        <begin position="131"/>
        <end position="178"/>
    </location>
</feature>
<dbReference type="EMBL" id="JADIKD010000012">
    <property type="protein sequence ID" value="MFK2919695.1"/>
    <property type="molecule type" value="Genomic_DNA"/>
</dbReference>
<feature type="region of interest" description="Disordered" evidence="1">
    <location>
        <begin position="48"/>
        <end position="77"/>
    </location>
</feature>
<evidence type="ECO:0000313" key="2">
    <source>
        <dbReference type="EMBL" id="MFK2919695.1"/>
    </source>
</evidence>